<name>A0AAF3EKP4_9BILA</name>
<proteinExistence type="predicted"/>
<protein>
    <submittedName>
        <fullName evidence="3">C2H2-type domain-containing protein</fullName>
    </submittedName>
</protein>
<evidence type="ECO:0000256" key="1">
    <source>
        <dbReference type="SAM" id="Coils"/>
    </source>
</evidence>
<evidence type="ECO:0000313" key="2">
    <source>
        <dbReference type="Proteomes" id="UP000887575"/>
    </source>
</evidence>
<evidence type="ECO:0000313" key="3">
    <source>
        <dbReference type="WBParaSite" id="MBELARI_LOCUS14601"/>
    </source>
</evidence>
<reference evidence="3" key="1">
    <citation type="submission" date="2024-02" db="UniProtKB">
        <authorList>
            <consortium name="WormBaseParasite"/>
        </authorList>
    </citation>
    <scope>IDENTIFICATION</scope>
</reference>
<keyword evidence="2" id="KW-1185">Reference proteome</keyword>
<keyword evidence="1" id="KW-0175">Coiled coil</keyword>
<dbReference type="Gene3D" id="3.30.160.60">
    <property type="entry name" value="Classic Zinc Finger"/>
    <property type="match status" value="1"/>
</dbReference>
<dbReference type="WBParaSite" id="MBELARI_LOCUS14601">
    <property type="protein sequence ID" value="MBELARI_LOCUS14601"/>
    <property type="gene ID" value="MBELARI_LOCUS14601"/>
</dbReference>
<dbReference type="AlphaFoldDB" id="A0AAF3EKP4"/>
<dbReference type="Proteomes" id="UP000887575">
    <property type="component" value="Unassembled WGS sequence"/>
</dbReference>
<feature type="coiled-coil region" evidence="1">
    <location>
        <begin position="221"/>
        <end position="262"/>
    </location>
</feature>
<sequence length="267" mass="30860">MNEIGQGCSQNETLWPSNFTKCQRCGRPNKLPDKLRFLRVYRLHQHALTHMEESFFSCSLCFYQGKSRHTVQRHQRKKHDKVHEKNLKIVDLSKNEPGRRQLFEMTKQCFPDYAPELTQYYYSQGLNDGRKANNVTASKPPPNDDKRAILVPAPSNQTYQTGGATIVPMMNFRYDGQNAVGGNDYNGQFPFQTIQTQQQSTSNQQAFDVSQGLNLPFNDDLRSLLKRVKELETENKNLNEALKKLSQKYDETVLELESEKMKNKNTS</sequence>
<accession>A0AAF3EKP4</accession>
<organism evidence="2 3">
    <name type="scientific">Mesorhabditis belari</name>
    <dbReference type="NCBI Taxonomy" id="2138241"/>
    <lineage>
        <taxon>Eukaryota</taxon>
        <taxon>Metazoa</taxon>
        <taxon>Ecdysozoa</taxon>
        <taxon>Nematoda</taxon>
        <taxon>Chromadorea</taxon>
        <taxon>Rhabditida</taxon>
        <taxon>Rhabditina</taxon>
        <taxon>Rhabditomorpha</taxon>
        <taxon>Rhabditoidea</taxon>
        <taxon>Rhabditidae</taxon>
        <taxon>Mesorhabditinae</taxon>
        <taxon>Mesorhabditis</taxon>
    </lineage>
</organism>